<proteinExistence type="predicted"/>
<protein>
    <submittedName>
        <fullName evidence="4">Response regulator receiver domain-containing protein</fullName>
    </submittedName>
</protein>
<reference evidence="4 5" key="1">
    <citation type="submission" date="2016-10" db="EMBL/GenBank/DDBJ databases">
        <authorList>
            <person name="de Groot N.N."/>
        </authorList>
    </citation>
    <scope>NUCLEOTIDE SEQUENCE [LARGE SCALE GENOMIC DNA]</scope>
    <source>
        <strain evidence="4 5">MT12</strain>
    </source>
</reference>
<dbReference type="PANTHER" id="PTHR44591:SF25">
    <property type="entry name" value="CHEMOTAXIS TWO-COMPONENT RESPONSE REGULATOR"/>
    <property type="match status" value="1"/>
</dbReference>
<dbReference type="InterPro" id="IPR001789">
    <property type="entry name" value="Sig_transdc_resp-reg_receiver"/>
</dbReference>
<dbReference type="OrthoDB" id="9782655at2"/>
<evidence type="ECO:0000313" key="5">
    <source>
        <dbReference type="Proteomes" id="UP000198992"/>
    </source>
</evidence>
<gene>
    <name evidence="4" type="ORF">SAMN05444164_4113</name>
</gene>
<dbReference type="EMBL" id="FNTH01000001">
    <property type="protein sequence ID" value="SED21772.1"/>
    <property type="molecule type" value="Genomic_DNA"/>
</dbReference>
<dbReference type="RefSeq" id="WP_092118360.1">
    <property type="nucleotide sequence ID" value="NZ_FNTH01000001.1"/>
</dbReference>
<evidence type="ECO:0000256" key="2">
    <source>
        <dbReference type="PROSITE-ProRule" id="PRU00169"/>
    </source>
</evidence>
<name>A0A1H4YUU0_9BRAD</name>
<evidence type="ECO:0000256" key="1">
    <source>
        <dbReference type="ARBA" id="ARBA00022553"/>
    </source>
</evidence>
<dbReference type="InterPro" id="IPR011006">
    <property type="entry name" value="CheY-like_superfamily"/>
</dbReference>
<feature type="domain" description="Response regulatory" evidence="3">
    <location>
        <begin position="7"/>
        <end position="121"/>
    </location>
</feature>
<dbReference type="PROSITE" id="PS50110">
    <property type="entry name" value="RESPONSE_REGULATORY"/>
    <property type="match status" value="1"/>
</dbReference>
<dbReference type="Proteomes" id="UP000198992">
    <property type="component" value="Unassembled WGS sequence"/>
</dbReference>
<feature type="modified residue" description="4-aspartylphosphate" evidence="2">
    <location>
        <position position="56"/>
    </location>
</feature>
<keyword evidence="1 2" id="KW-0597">Phosphoprotein</keyword>
<dbReference type="AlphaFoldDB" id="A0A1H4YUU0"/>
<dbReference type="SMART" id="SM00448">
    <property type="entry name" value="REC"/>
    <property type="match status" value="1"/>
</dbReference>
<evidence type="ECO:0000313" key="4">
    <source>
        <dbReference type="EMBL" id="SED21772.1"/>
    </source>
</evidence>
<dbReference type="PANTHER" id="PTHR44591">
    <property type="entry name" value="STRESS RESPONSE REGULATOR PROTEIN 1"/>
    <property type="match status" value="1"/>
</dbReference>
<organism evidence="4 5">
    <name type="scientific">Bradyrhizobium erythrophlei</name>
    <dbReference type="NCBI Taxonomy" id="1437360"/>
    <lineage>
        <taxon>Bacteria</taxon>
        <taxon>Pseudomonadati</taxon>
        <taxon>Pseudomonadota</taxon>
        <taxon>Alphaproteobacteria</taxon>
        <taxon>Hyphomicrobiales</taxon>
        <taxon>Nitrobacteraceae</taxon>
        <taxon>Bradyrhizobium</taxon>
    </lineage>
</organism>
<dbReference type="GO" id="GO:0000160">
    <property type="term" value="P:phosphorelay signal transduction system"/>
    <property type="evidence" value="ECO:0007669"/>
    <property type="project" value="InterPro"/>
</dbReference>
<sequence length="131" mass="14185">MPNTRPTVAIVDDDEAVGNAIEVLMRSVGLIAKAFSSGEEFLRSPELSRTGCLVVDYDMPKMSGLDLHNNLSRLGNEIPTVLITAYPSDDLRIRALQAGVICFLPKPFDESDLLNCIQAALDRAKGNRGAP</sequence>
<dbReference type="Gene3D" id="3.40.50.2300">
    <property type="match status" value="1"/>
</dbReference>
<evidence type="ECO:0000259" key="3">
    <source>
        <dbReference type="PROSITE" id="PS50110"/>
    </source>
</evidence>
<dbReference type="Pfam" id="PF00072">
    <property type="entry name" value="Response_reg"/>
    <property type="match status" value="1"/>
</dbReference>
<dbReference type="InterPro" id="IPR050595">
    <property type="entry name" value="Bact_response_regulator"/>
</dbReference>
<accession>A0A1H4YUU0</accession>
<dbReference type="SUPFAM" id="SSF52172">
    <property type="entry name" value="CheY-like"/>
    <property type="match status" value="1"/>
</dbReference>